<keyword evidence="1" id="KW-1133">Transmembrane helix</keyword>
<name>A0ABY2I8C7_9MICO</name>
<reference evidence="2 3" key="1">
    <citation type="submission" date="2019-03" db="EMBL/GenBank/DDBJ databases">
        <title>Genomics of glacier-inhabiting Cryobacterium strains.</title>
        <authorList>
            <person name="Liu Q."/>
            <person name="Xin Y.-H."/>
        </authorList>
    </citation>
    <scope>NUCLEOTIDE SEQUENCE [LARGE SCALE GENOMIC DNA]</scope>
    <source>
        <strain evidence="2 3">MDB2-B</strain>
    </source>
</reference>
<gene>
    <name evidence="2" type="ORF">E3O44_18240</name>
</gene>
<keyword evidence="1" id="KW-0472">Membrane</keyword>
<evidence type="ECO:0000256" key="1">
    <source>
        <dbReference type="SAM" id="Phobius"/>
    </source>
</evidence>
<dbReference type="Proteomes" id="UP000297608">
    <property type="component" value="Unassembled WGS sequence"/>
</dbReference>
<feature type="transmembrane region" description="Helical" evidence="1">
    <location>
        <begin position="97"/>
        <end position="118"/>
    </location>
</feature>
<protein>
    <recommendedName>
        <fullName evidence="4">DUF2178 domain-containing protein</fullName>
    </recommendedName>
</protein>
<sequence length="125" mass="13161">MNSLISAAFLIAAVVAAVLGNLVGAAVLLGFAVIWVGVARYARSPRASEQLRISNFEYRDANDRRLASRAFAGVGIVALTLSGLDVIGMLVTGHEDISVTLRFVLLAAAFSIALANALEKEHPEP</sequence>
<feature type="transmembrane region" description="Helical" evidence="1">
    <location>
        <begin position="26"/>
        <end position="42"/>
    </location>
</feature>
<proteinExistence type="predicted"/>
<keyword evidence="3" id="KW-1185">Reference proteome</keyword>
<evidence type="ECO:0008006" key="4">
    <source>
        <dbReference type="Google" id="ProtNLM"/>
    </source>
</evidence>
<keyword evidence="1" id="KW-0812">Transmembrane</keyword>
<comment type="caution">
    <text evidence="2">The sequence shown here is derived from an EMBL/GenBank/DDBJ whole genome shotgun (WGS) entry which is preliminary data.</text>
</comment>
<accession>A0ABY2I8C7</accession>
<organism evidence="2 3">
    <name type="scientific">Cryobacterium algoricola</name>
    <dbReference type="NCBI Taxonomy" id="1259183"/>
    <lineage>
        <taxon>Bacteria</taxon>
        <taxon>Bacillati</taxon>
        <taxon>Actinomycetota</taxon>
        <taxon>Actinomycetes</taxon>
        <taxon>Micrococcales</taxon>
        <taxon>Microbacteriaceae</taxon>
        <taxon>Cryobacterium</taxon>
    </lineage>
</organism>
<dbReference type="EMBL" id="SOFG01000024">
    <property type="protein sequence ID" value="TFB83788.1"/>
    <property type="molecule type" value="Genomic_DNA"/>
</dbReference>
<evidence type="ECO:0000313" key="3">
    <source>
        <dbReference type="Proteomes" id="UP000297608"/>
    </source>
</evidence>
<evidence type="ECO:0000313" key="2">
    <source>
        <dbReference type="EMBL" id="TFB83788.1"/>
    </source>
</evidence>
<feature type="transmembrane region" description="Helical" evidence="1">
    <location>
        <begin position="70"/>
        <end position="91"/>
    </location>
</feature>
<dbReference type="RefSeq" id="WP_134536429.1">
    <property type="nucleotide sequence ID" value="NZ_SOFG01000024.1"/>
</dbReference>